<organism evidence="2 3">
    <name type="scientific">Sphaerochaeta halotolerans</name>
    <dbReference type="NCBI Taxonomy" id="2293840"/>
    <lineage>
        <taxon>Bacteria</taxon>
        <taxon>Pseudomonadati</taxon>
        <taxon>Spirochaetota</taxon>
        <taxon>Spirochaetia</taxon>
        <taxon>Spirochaetales</taxon>
        <taxon>Sphaerochaetaceae</taxon>
        <taxon>Sphaerochaeta</taxon>
    </lineage>
</organism>
<evidence type="ECO:0000259" key="1">
    <source>
        <dbReference type="Pfam" id="PF13635"/>
    </source>
</evidence>
<comment type="caution">
    <text evidence="2">The sequence shown here is derived from an EMBL/GenBank/DDBJ whole genome shotgun (WGS) entry which is preliminary data.</text>
</comment>
<dbReference type="InterPro" id="IPR025420">
    <property type="entry name" value="DUF4143"/>
</dbReference>
<dbReference type="PANTHER" id="PTHR43566:SF2">
    <property type="entry name" value="DUF4143 DOMAIN-CONTAINING PROTEIN"/>
    <property type="match status" value="1"/>
</dbReference>
<keyword evidence="3" id="KW-1185">Reference proteome</keyword>
<evidence type="ECO:0000313" key="3">
    <source>
        <dbReference type="Proteomes" id="UP000264002"/>
    </source>
</evidence>
<dbReference type="EMBL" id="QUWK01000010">
    <property type="protein sequence ID" value="RFU94295.1"/>
    <property type="molecule type" value="Genomic_DNA"/>
</dbReference>
<dbReference type="Proteomes" id="UP000264002">
    <property type="component" value="Unassembled WGS sequence"/>
</dbReference>
<accession>A0A372MEU4</accession>
<dbReference type="PANTHER" id="PTHR43566">
    <property type="entry name" value="CONSERVED PROTEIN"/>
    <property type="match status" value="1"/>
</dbReference>
<dbReference type="RefSeq" id="WP_117330863.1">
    <property type="nucleotide sequence ID" value="NZ_QUWK01000010.1"/>
</dbReference>
<proteinExistence type="predicted"/>
<feature type="domain" description="DUF4143" evidence="1">
    <location>
        <begin position="37"/>
        <end position="151"/>
    </location>
</feature>
<sequence length="217" mass="24481">MKVVLDRNQQLVSGFVPIRQLLELPYHLRGAGCCVGGRCGQLVNNSALSGVVGVSSTTIGSWLSILEASDLAYILRPWSTSRTSQIFKTPKIYFCDVGFAAHLLGISTPAQMNRDPLMSNLFENMIVMEAVKARYNADKSDQLYFFRNYRGFLRKFIPYEIKSSSTMDSKYTLNLKKFIPQRSERKGISMMLPLWSECRESKVRYPVPWGGKGDNAS</sequence>
<reference evidence="2 3" key="2">
    <citation type="submission" date="2018-09" db="EMBL/GenBank/DDBJ databases">
        <title>Genome of Sphaerochaeta halotolerans strain 4-11.</title>
        <authorList>
            <person name="Nazina T.N."/>
            <person name="Sokolova D.S."/>
        </authorList>
    </citation>
    <scope>NUCLEOTIDE SEQUENCE [LARGE SCALE GENOMIC DNA]</scope>
    <source>
        <strain evidence="2 3">4-11</strain>
    </source>
</reference>
<reference evidence="3" key="1">
    <citation type="submission" date="2018-08" db="EMBL/GenBank/DDBJ databases">
        <authorList>
            <person name="Grouzdev D.S."/>
            <person name="Krutkina M.S."/>
        </authorList>
    </citation>
    <scope>NUCLEOTIDE SEQUENCE [LARGE SCALE GENOMIC DNA]</scope>
    <source>
        <strain evidence="3">4-11</strain>
    </source>
</reference>
<protein>
    <submittedName>
        <fullName evidence="2">DUF4143 domain-containing protein</fullName>
    </submittedName>
</protein>
<gene>
    <name evidence="2" type="ORF">DYP60_09985</name>
</gene>
<evidence type="ECO:0000313" key="2">
    <source>
        <dbReference type="EMBL" id="RFU94295.1"/>
    </source>
</evidence>
<name>A0A372MEU4_9SPIR</name>
<dbReference type="Pfam" id="PF13635">
    <property type="entry name" value="DUF4143"/>
    <property type="match status" value="1"/>
</dbReference>
<dbReference type="AlphaFoldDB" id="A0A372MEU4"/>